<dbReference type="Pfam" id="PF00041">
    <property type="entry name" value="fn3"/>
    <property type="match status" value="2"/>
</dbReference>
<dbReference type="PANTHER" id="PTHR46957">
    <property type="entry name" value="CYTOKINE RECEPTOR"/>
    <property type="match status" value="1"/>
</dbReference>
<dbReference type="PANTHER" id="PTHR46957:SF3">
    <property type="entry name" value="CYTOKINE RECEPTOR"/>
    <property type="match status" value="1"/>
</dbReference>
<evidence type="ECO:0000313" key="4">
    <source>
        <dbReference type="EMBL" id="RRJ54005.1"/>
    </source>
</evidence>
<dbReference type="EMBL" id="RRCN01000003">
    <property type="protein sequence ID" value="RRJ54005.1"/>
    <property type="molecule type" value="Genomic_DNA"/>
</dbReference>
<dbReference type="SUPFAM" id="SSF49265">
    <property type="entry name" value="Fibronectin type III"/>
    <property type="match status" value="1"/>
</dbReference>
<feature type="domain" description="Fibronectin type-III" evidence="3">
    <location>
        <begin position="262"/>
        <end position="360"/>
    </location>
</feature>
<dbReference type="AlphaFoldDB" id="A0A3P3T7I7"/>
<gene>
    <name evidence="4" type="ORF">EHV15_36200</name>
</gene>
<organism evidence="4 5">
    <name type="scientific">Paenibacillus oralis</name>
    <dbReference type="NCBI Taxonomy" id="2490856"/>
    <lineage>
        <taxon>Bacteria</taxon>
        <taxon>Bacillati</taxon>
        <taxon>Bacillota</taxon>
        <taxon>Bacilli</taxon>
        <taxon>Bacillales</taxon>
        <taxon>Paenibacillaceae</taxon>
        <taxon>Paenibacillus</taxon>
    </lineage>
</organism>
<dbReference type="InterPro" id="IPR003961">
    <property type="entry name" value="FN3_dom"/>
</dbReference>
<protein>
    <recommendedName>
        <fullName evidence="3">Fibronectin type-III domain-containing protein</fullName>
    </recommendedName>
</protein>
<dbReference type="OrthoDB" id="2487047at2"/>
<keyword evidence="1" id="KW-0812">Transmembrane</keyword>
<sequence length="502" mass="54971">MVEIKKWLVGLIAAVLFLPVGFVHAAAEKADLSKYPIIATWIVGGYGSGGSNVTDKLTDGDINTFVTLGKDQAYKYPRMVWSKFSADGSVTIDITKFYVSTKGGNTKELYYRFYDHKGNQIASFTGSGGTTIYVNKNGVAGWSVEANGSFYVEHYLAEVSLEGVIHEPEDPAKYVISSLQLSNVSNTSFRASWTPVPAKNLKHYLVTINGKSQTTSNTSVVFEKLDRNLAYTVTVKAVDIFDKAYDEIQGTYDFPPPTPPARPGGLKAEVSSDRTSIDLRWAKSTDEDFAGYDLYVTDVTSGTQERKLNSALMQGTTYTFRNAQAEHTYRFKLVAVNVYDQTSEPAEATITVTKKVTDSEQEETNEYLLVTWTETEGATGYRIYLNTRLIATVGPEVREFKITKAMGYIPGAFGNKAEVKAIFADGSEGGSNPGNGSGPGGGVPGKYLDFIGVIPMIETAIGFISIYMPWIVLILAVVFSPVLYGLVVRLLAYARAKNWIRS</sequence>
<keyword evidence="2" id="KW-0732">Signal</keyword>
<dbReference type="CDD" id="cd00063">
    <property type="entry name" value="FN3"/>
    <property type="match status" value="2"/>
</dbReference>
<name>A0A3P3T7I7_9BACL</name>
<dbReference type="PROSITE" id="PS50853">
    <property type="entry name" value="FN3"/>
    <property type="match status" value="1"/>
</dbReference>
<feature type="signal peptide" evidence="2">
    <location>
        <begin position="1"/>
        <end position="25"/>
    </location>
</feature>
<dbReference type="InterPro" id="IPR050713">
    <property type="entry name" value="RTP_Phos/Ushers"/>
</dbReference>
<evidence type="ECO:0000313" key="5">
    <source>
        <dbReference type="Proteomes" id="UP000267017"/>
    </source>
</evidence>
<dbReference type="InterPro" id="IPR036116">
    <property type="entry name" value="FN3_sf"/>
</dbReference>
<feature type="chain" id="PRO_5018124244" description="Fibronectin type-III domain-containing protein" evidence="2">
    <location>
        <begin position="26"/>
        <end position="502"/>
    </location>
</feature>
<feature type="transmembrane region" description="Helical" evidence="1">
    <location>
        <begin position="467"/>
        <end position="492"/>
    </location>
</feature>
<dbReference type="SMART" id="SM00060">
    <property type="entry name" value="FN3"/>
    <property type="match status" value="2"/>
</dbReference>
<keyword evidence="1" id="KW-1133">Transmembrane helix</keyword>
<evidence type="ECO:0000256" key="2">
    <source>
        <dbReference type="SAM" id="SignalP"/>
    </source>
</evidence>
<comment type="caution">
    <text evidence="4">The sequence shown here is derived from an EMBL/GenBank/DDBJ whole genome shotgun (WGS) entry which is preliminary data.</text>
</comment>
<proteinExistence type="predicted"/>
<reference evidence="4 5" key="1">
    <citation type="submission" date="2018-11" db="EMBL/GenBank/DDBJ databases">
        <title>Genome sequencing of Paenibacillus sp. KCOM 3021 (= ChDC PVNT-B20).</title>
        <authorList>
            <person name="Kook J.-K."/>
            <person name="Park S.-N."/>
            <person name="Lim Y.K."/>
        </authorList>
    </citation>
    <scope>NUCLEOTIDE SEQUENCE [LARGE SCALE GENOMIC DNA]</scope>
    <source>
        <strain evidence="4 5">KCOM 3021</strain>
    </source>
</reference>
<dbReference type="InterPro" id="IPR013783">
    <property type="entry name" value="Ig-like_fold"/>
</dbReference>
<dbReference type="Proteomes" id="UP000267017">
    <property type="component" value="Unassembled WGS sequence"/>
</dbReference>
<dbReference type="RefSeq" id="WP_128636112.1">
    <property type="nucleotide sequence ID" value="NZ_RRCN01000003.1"/>
</dbReference>
<evidence type="ECO:0000256" key="1">
    <source>
        <dbReference type="SAM" id="Phobius"/>
    </source>
</evidence>
<accession>A0A3P3T7I7</accession>
<dbReference type="Gene3D" id="2.60.40.10">
    <property type="entry name" value="Immunoglobulins"/>
    <property type="match status" value="2"/>
</dbReference>
<evidence type="ECO:0000259" key="3">
    <source>
        <dbReference type="PROSITE" id="PS50853"/>
    </source>
</evidence>
<keyword evidence="1" id="KW-0472">Membrane</keyword>
<keyword evidence="5" id="KW-1185">Reference proteome</keyword>
<dbReference type="GO" id="GO:0016020">
    <property type="term" value="C:membrane"/>
    <property type="evidence" value="ECO:0007669"/>
    <property type="project" value="UniProtKB-SubCell"/>
</dbReference>